<dbReference type="EMBL" id="KB456261">
    <property type="protein sequence ID" value="EMF16123.1"/>
    <property type="molecule type" value="Genomic_DNA"/>
</dbReference>
<dbReference type="OrthoDB" id="5389823at2759"/>
<dbReference type="GeneID" id="27901657"/>
<protein>
    <submittedName>
        <fullName evidence="1">Uncharacterized protein</fullName>
    </submittedName>
</protein>
<sequence>MEQRRNLPDEQFRCCRPRPRLVIEQYVRLGAVHCAERDAACPVRPIKTVIVSDLVQHAAFIAIATMSLRPHVFMDEAQYRSAATIHYGFNIAIPPNTSSYGYGNYRTASYTDPTSDWYAGDAAWQQRIRQIYLEQSGARWYTDRMIQRYIPYANNSTCPSDIGAV</sequence>
<accession>M3CR25</accession>
<keyword evidence="2" id="KW-1185">Reference proteome</keyword>
<proteinExistence type="predicted"/>
<gene>
    <name evidence="1" type="ORF">SEPMUDRAFT_147778</name>
</gene>
<reference evidence="1 2" key="1">
    <citation type="journal article" date="2012" name="PLoS Pathog.">
        <title>Diverse lifestyles and strategies of plant pathogenesis encoded in the genomes of eighteen Dothideomycetes fungi.</title>
        <authorList>
            <person name="Ohm R.A."/>
            <person name="Feau N."/>
            <person name="Henrissat B."/>
            <person name="Schoch C.L."/>
            <person name="Horwitz B.A."/>
            <person name="Barry K.W."/>
            <person name="Condon B.J."/>
            <person name="Copeland A.C."/>
            <person name="Dhillon B."/>
            <person name="Glaser F."/>
            <person name="Hesse C.N."/>
            <person name="Kosti I."/>
            <person name="LaButti K."/>
            <person name="Lindquist E.A."/>
            <person name="Lucas S."/>
            <person name="Salamov A.A."/>
            <person name="Bradshaw R.E."/>
            <person name="Ciuffetti L."/>
            <person name="Hamelin R.C."/>
            <person name="Kema G.H.J."/>
            <person name="Lawrence C."/>
            <person name="Scott J.A."/>
            <person name="Spatafora J.W."/>
            <person name="Turgeon B.G."/>
            <person name="de Wit P.J.G.M."/>
            <person name="Zhong S."/>
            <person name="Goodwin S.B."/>
            <person name="Grigoriev I.V."/>
        </authorList>
    </citation>
    <scope>NUCLEOTIDE SEQUENCE [LARGE SCALE GENOMIC DNA]</scope>
    <source>
        <strain evidence="1 2">SO2202</strain>
    </source>
</reference>
<evidence type="ECO:0000313" key="1">
    <source>
        <dbReference type="EMBL" id="EMF16123.1"/>
    </source>
</evidence>
<dbReference type="AlphaFoldDB" id="M3CR25"/>
<dbReference type="RefSeq" id="XP_016764244.1">
    <property type="nucleotide sequence ID" value="XM_016904520.1"/>
</dbReference>
<dbReference type="HOGENOM" id="CLU_1611820_0_0_1"/>
<evidence type="ECO:0000313" key="2">
    <source>
        <dbReference type="Proteomes" id="UP000016931"/>
    </source>
</evidence>
<organism evidence="1 2">
    <name type="scientific">Sphaerulina musiva (strain SO2202)</name>
    <name type="common">Poplar stem canker fungus</name>
    <name type="synonym">Septoria musiva</name>
    <dbReference type="NCBI Taxonomy" id="692275"/>
    <lineage>
        <taxon>Eukaryota</taxon>
        <taxon>Fungi</taxon>
        <taxon>Dikarya</taxon>
        <taxon>Ascomycota</taxon>
        <taxon>Pezizomycotina</taxon>
        <taxon>Dothideomycetes</taxon>
        <taxon>Dothideomycetidae</taxon>
        <taxon>Mycosphaerellales</taxon>
        <taxon>Mycosphaerellaceae</taxon>
        <taxon>Sphaerulina</taxon>
    </lineage>
</organism>
<dbReference type="Proteomes" id="UP000016931">
    <property type="component" value="Unassembled WGS sequence"/>
</dbReference>
<name>M3CR25_SPHMS</name>